<evidence type="ECO:0000256" key="4">
    <source>
        <dbReference type="ARBA" id="ARBA00023242"/>
    </source>
</evidence>
<dbReference type="SUPFAM" id="SSF50978">
    <property type="entry name" value="WD40 repeat-like"/>
    <property type="match status" value="1"/>
</dbReference>
<dbReference type="AlphaFoldDB" id="A0A316U670"/>
<evidence type="ECO:0000256" key="3">
    <source>
        <dbReference type="ARBA" id="ARBA00022737"/>
    </source>
</evidence>
<feature type="compositionally biased region" description="Polar residues" evidence="6">
    <location>
        <begin position="546"/>
        <end position="561"/>
    </location>
</feature>
<feature type="region of interest" description="Disordered" evidence="6">
    <location>
        <begin position="540"/>
        <end position="561"/>
    </location>
</feature>
<evidence type="ECO:0000256" key="6">
    <source>
        <dbReference type="SAM" id="MobiDB-lite"/>
    </source>
</evidence>
<feature type="region of interest" description="Disordered" evidence="6">
    <location>
        <begin position="648"/>
        <end position="674"/>
    </location>
</feature>
<keyword evidence="3" id="KW-0677">Repeat</keyword>
<feature type="repeat" description="WD" evidence="5">
    <location>
        <begin position="174"/>
        <end position="215"/>
    </location>
</feature>
<sequence length="751" mass="80620">MPDAFFQKKRKRSTSSTGGGERSRASGSSSSTGRGGSSSRGRGRGDSNGSGSRSGAGASGTSRRSREEDDDEDDFDVDTADTRHRYDEDVESEEERDAEETPAEARARMAKMYLEGLRGNSLDPEDADAALADQENIASRLQKDLSEHSGRLHIFIASRIAVPPSDGSSNLFLSGGHRGPLTAAVASQNGQYIYTAGKDGNLFRWRMRDGRIDLLMPRRRRAIGKSSGKGKEKVDTATIEEMVEEEEEADEPAAAAQVDAEMHERPSSSTPRSKSSGASRRQARRAGAALNGKLKSSNFPAAASSTATGGFHEVVELGPEEGHTDVLWSLAVSSDGKIVVSGGADRRIGVWSITSPSSSEDDHANASSGPSAKWVKALYGHKDSITGLKFRIGTHELYSASLDRTIKLFDVDQLSYIETLFGHQESITSLDALRGEFALTSGGRDRTARWWKVREESQLVFRGGAKSKMRDAVEGGDLLGGGEGEDGRKVRGDRGGTIVEGSLECVAMIDEGHFLTGGDSGAISLWSLGKKKPNFSRAATHGFESTPRSSHTAELVQPTSSSSDDILTPRWITSLAVLPYSDLFASGSWDGSIRLWQLDFRLRSFKPLGEVKVCGFVNSIQIFQPPRSTLLEGKQVLNKEEWKWRAGAKGAYRPRSGGAEAQGSVESDAAEKKEVNGITAPAINGSGKTSSSTGARKELVPPILVAAIGVEPRTGRWTKLKGRQSAVNGAVVVPLSFKPVTVRRTEEEAVV</sequence>
<feature type="region of interest" description="Disordered" evidence="6">
    <location>
        <begin position="472"/>
        <end position="493"/>
    </location>
</feature>
<feature type="compositionally biased region" description="Gly residues" evidence="6">
    <location>
        <begin position="46"/>
        <end position="58"/>
    </location>
</feature>
<protein>
    <submittedName>
        <fullName evidence="7">WD40 repeat-like protein</fullName>
    </submittedName>
</protein>
<dbReference type="EMBL" id="KZ819330">
    <property type="protein sequence ID" value="PWN19833.1"/>
    <property type="molecule type" value="Genomic_DNA"/>
</dbReference>
<evidence type="ECO:0000256" key="1">
    <source>
        <dbReference type="ARBA" id="ARBA00004123"/>
    </source>
</evidence>
<comment type="subcellular location">
    <subcellularLocation>
        <location evidence="1">Nucleus</location>
    </subcellularLocation>
</comment>
<dbReference type="InterPro" id="IPR039241">
    <property type="entry name" value="Rrp9-like"/>
</dbReference>
<dbReference type="InterPro" id="IPR015943">
    <property type="entry name" value="WD40/YVTN_repeat-like_dom_sf"/>
</dbReference>
<dbReference type="PROSITE" id="PS50294">
    <property type="entry name" value="WD_REPEATS_REGION"/>
    <property type="match status" value="1"/>
</dbReference>
<feature type="repeat" description="WD" evidence="5">
    <location>
        <begin position="320"/>
        <end position="361"/>
    </location>
</feature>
<gene>
    <name evidence="7" type="ORF">BCV69DRAFT_303197</name>
</gene>
<dbReference type="SMART" id="SM00320">
    <property type="entry name" value="WD40"/>
    <property type="match status" value="6"/>
</dbReference>
<keyword evidence="8" id="KW-1185">Reference proteome</keyword>
<feature type="compositionally biased region" description="Acidic residues" evidence="6">
    <location>
        <begin position="68"/>
        <end position="79"/>
    </location>
</feature>
<dbReference type="OrthoDB" id="189968at2759"/>
<dbReference type="GeneID" id="37016378"/>
<keyword evidence="2 5" id="KW-0853">WD repeat</keyword>
<evidence type="ECO:0000256" key="2">
    <source>
        <dbReference type="ARBA" id="ARBA00022574"/>
    </source>
</evidence>
<dbReference type="PANTHER" id="PTHR19865">
    <property type="entry name" value="U3 SMALL NUCLEOLAR RNA INTERACTING PROTEIN 2"/>
    <property type="match status" value="1"/>
</dbReference>
<feature type="repeat" description="WD" evidence="5">
    <location>
        <begin position="572"/>
        <end position="599"/>
    </location>
</feature>
<feature type="repeat" description="WD" evidence="5">
    <location>
        <begin position="420"/>
        <end position="461"/>
    </location>
</feature>
<dbReference type="InterPro" id="IPR036322">
    <property type="entry name" value="WD40_repeat_dom_sf"/>
</dbReference>
<dbReference type="RefSeq" id="XP_025346993.1">
    <property type="nucleotide sequence ID" value="XM_025494644.1"/>
</dbReference>
<dbReference type="PROSITE" id="PS50082">
    <property type="entry name" value="WD_REPEATS_2"/>
    <property type="match status" value="5"/>
</dbReference>
<evidence type="ECO:0000256" key="5">
    <source>
        <dbReference type="PROSITE-ProRule" id="PRU00221"/>
    </source>
</evidence>
<reference evidence="7 8" key="1">
    <citation type="journal article" date="2018" name="Mol. Biol. Evol.">
        <title>Broad Genomic Sampling Reveals a Smut Pathogenic Ancestry of the Fungal Clade Ustilaginomycotina.</title>
        <authorList>
            <person name="Kijpornyongpan T."/>
            <person name="Mondo S.J."/>
            <person name="Barry K."/>
            <person name="Sandor L."/>
            <person name="Lee J."/>
            <person name="Lipzen A."/>
            <person name="Pangilinan J."/>
            <person name="LaButti K."/>
            <person name="Hainaut M."/>
            <person name="Henrissat B."/>
            <person name="Grigoriev I.V."/>
            <person name="Spatafora J.W."/>
            <person name="Aime M.C."/>
        </authorList>
    </citation>
    <scope>NUCLEOTIDE SEQUENCE [LARGE SCALE GENOMIC DNA]</scope>
    <source>
        <strain evidence="7 8">MCA 4718</strain>
    </source>
</reference>
<dbReference type="GO" id="GO:0032040">
    <property type="term" value="C:small-subunit processome"/>
    <property type="evidence" value="ECO:0007669"/>
    <property type="project" value="TreeGrafter"/>
</dbReference>
<dbReference type="Pfam" id="PF00400">
    <property type="entry name" value="WD40"/>
    <property type="match status" value="5"/>
</dbReference>
<feature type="region of interest" description="Disordered" evidence="6">
    <location>
        <begin position="242"/>
        <end position="305"/>
    </location>
</feature>
<dbReference type="Gene3D" id="2.130.10.10">
    <property type="entry name" value="YVTN repeat-like/Quinoprotein amine dehydrogenase"/>
    <property type="match status" value="1"/>
</dbReference>
<organism evidence="7 8">
    <name type="scientific">Pseudomicrostroma glucosiphilum</name>
    <dbReference type="NCBI Taxonomy" id="1684307"/>
    <lineage>
        <taxon>Eukaryota</taxon>
        <taxon>Fungi</taxon>
        <taxon>Dikarya</taxon>
        <taxon>Basidiomycota</taxon>
        <taxon>Ustilaginomycotina</taxon>
        <taxon>Exobasidiomycetes</taxon>
        <taxon>Microstromatales</taxon>
        <taxon>Microstromatales incertae sedis</taxon>
        <taxon>Pseudomicrostroma</taxon>
    </lineage>
</organism>
<dbReference type="Proteomes" id="UP000245942">
    <property type="component" value="Unassembled WGS sequence"/>
</dbReference>
<feature type="compositionally biased region" description="Low complexity" evidence="6">
    <location>
        <begin position="267"/>
        <end position="289"/>
    </location>
</feature>
<feature type="region of interest" description="Disordered" evidence="6">
    <location>
        <begin position="1"/>
        <end position="105"/>
    </location>
</feature>
<dbReference type="STRING" id="1684307.A0A316U670"/>
<feature type="repeat" description="WD" evidence="5">
    <location>
        <begin position="378"/>
        <end position="419"/>
    </location>
</feature>
<proteinExistence type="predicted"/>
<feature type="compositionally biased region" description="Acidic residues" evidence="6">
    <location>
        <begin position="242"/>
        <end position="251"/>
    </location>
</feature>
<dbReference type="PANTHER" id="PTHR19865:SF0">
    <property type="entry name" value="U3 SMALL NUCLEOLAR RNA-INTERACTING PROTEIN 2"/>
    <property type="match status" value="1"/>
</dbReference>
<feature type="compositionally biased region" description="Acidic residues" evidence="6">
    <location>
        <begin position="88"/>
        <end position="102"/>
    </location>
</feature>
<dbReference type="GO" id="GO:0034511">
    <property type="term" value="F:U3 snoRNA binding"/>
    <property type="evidence" value="ECO:0007669"/>
    <property type="project" value="InterPro"/>
</dbReference>
<dbReference type="InterPro" id="IPR001680">
    <property type="entry name" value="WD40_rpt"/>
</dbReference>
<accession>A0A316U670</accession>
<evidence type="ECO:0000313" key="7">
    <source>
        <dbReference type="EMBL" id="PWN19833.1"/>
    </source>
</evidence>
<name>A0A316U670_9BASI</name>
<keyword evidence="4" id="KW-0539">Nucleus</keyword>
<evidence type="ECO:0000313" key="8">
    <source>
        <dbReference type="Proteomes" id="UP000245942"/>
    </source>
</evidence>
<feature type="compositionally biased region" description="Polar residues" evidence="6">
    <location>
        <begin position="294"/>
        <end position="305"/>
    </location>
</feature>